<dbReference type="Gene3D" id="1.10.287.310">
    <property type="match status" value="1"/>
</dbReference>
<gene>
    <name evidence="6" type="primary">rplP</name>
    <name evidence="5" type="synonym">rpmC</name>
    <name evidence="6" type="ORF">PPSIR1_23884</name>
</gene>
<dbReference type="PROSITE" id="PS00579">
    <property type="entry name" value="RIBOSOMAL_L29"/>
    <property type="match status" value="1"/>
</dbReference>
<evidence type="ECO:0000256" key="1">
    <source>
        <dbReference type="ARBA" id="ARBA00009254"/>
    </source>
</evidence>
<comment type="caution">
    <text evidence="6">The sequence shown here is derived from an EMBL/GenBank/DDBJ whole genome shotgun (WGS) entry which is preliminary data.</text>
</comment>
<evidence type="ECO:0000256" key="4">
    <source>
        <dbReference type="ARBA" id="ARBA00035204"/>
    </source>
</evidence>
<protein>
    <recommendedName>
        <fullName evidence="4 5">Large ribosomal subunit protein uL29</fullName>
    </recommendedName>
</protein>
<dbReference type="RefSeq" id="WP_006974412.1">
    <property type="nucleotide sequence ID" value="NZ_ABCS01000065.1"/>
</dbReference>
<keyword evidence="2 5" id="KW-0689">Ribosomal protein</keyword>
<dbReference type="FunFam" id="1.10.287.310:FF:000001">
    <property type="entry name" value="50S ribosomal protein L29"/>
    <property type="match status" value="1"/>
</dbReference>
<dbReference type="EMBL" id="ABCS01000065">
    <property type="protein sequence ID" value="EDM76428.1"/>
    <property type="molecule type" value="Genomic_DNA"/>
</dbReference>
<dbReference type="InterPro" id="IPR036049">
    <property type="entry name" value="Ribosomal_uL29_sf"/>
</dbReference>
<evidence type="ECO:0000256" key="2">
    <source>
        <dbReference type="ARBA" id="ARBA00022980"/>
    </source>
</evidence>
<dbReference type="GO" id="GO:0006412">
    <property type="term" value="P:translation"/>
    <property type="evidence" value="ECO:0007669"/>
    <property type="project" value="UniProtKB-UniRule"/>
</dbReference>
<keyword evidence="7" id="KW-1185">Reference proteome</keyword>
<accession>A6GCH1</accession>
<keyword evidence="3 5" id="KW-0687">Ribonucleoprotein</keyword>
<dbReference type="GO" id="GO:0022625">
    <property type="term" value="C:cytosolic large ribosomal subunit"/>
    <property type="evidence" value="ECO:0007669"/>
    <property type="project" value="TreeGrafter"/>
</dbReference>
<dbReference type="Proteomes" id="UP000005801">
    <property type="component" value="Unassembled WGS sequence"/>
</dbReference>
<dbReference type="NCBIfam" id="TIGR00012">
    <property type="entry name" value="L29"/>
    <property type="match status" value="1"/>
</dbReference>
<evidence type="ECO:0000313" key="7">
    <source>
        <dbReference type="Proteomes" id="UP000005801"/>
    </source>
</evidence>
<dbReference type="PANTHER" id="PTHR10916">
    <property type="entry name" value="60S RIBOSOMAL PROTEIN L35/50S RIBOSOMAL PROTEIN L29"/>
    <property type="match status" value="1"/>
</dbReference>
<dbReference type="InterPro" id="IPR001854">
    <property type="entry name" value="Ribosomal_uL29"/>
</dbReference>
<dbReference type="SUPFAM" id="SSF46561">
    <property type="entry name" value="Ribosomal protein L29 (L29p)"/>
    <property type="match status" value="1"/>
</dbReference>
<proteinExistence type="inferred from homology"/>
<dbReference type="Pfam" id="PF00831">
    <property type="entry name" value="Ribosomal_L29"/>
    <property type="match status" value="1"/>
</dbReference>
<dbReference type="STRING" id="391625.PPSIR1_23884"/>
<dbReference type="HAMAP" id="MF_00374">
    <property type="entry name" value="Ribosomal_uL29"/>
    <property type="match status" value="1"/>
</dbReference>
<comment type="similarity">
    <text evidence="1 5">Belongs to the universal ribosomal protein uL29 family.</text>
</comment>
<dbReference type="OrthoDB" id="9815192at2"/>
<sequence length="67" mass="7624">MKPSELRDKDDAELVELETSLRDQLVRLRIGKATSKAVNTADFRRIRRDIARIKTIQTQRASAGAKD</sequence>
<reference evidence="6 7" key="1">
    <citation type="submission" date="2007-06" db="EMBL/GenBank/DDBJ databases">
        <authorList>
            <person name="Shimkets L."/>
            <person name="Ferriera S."/>
            <person name="Johnson J."/>
            <person name="Kravitz S."/>
            <person name="Beeson K."/>
            <person name="Sutton G."/>
            <person name="Rogers Y.-H."/>
            <person name="Friedman R."/>
            <person name="Frazier M."/>
            <person name="Venter J.C."/>
        </authorList>
    </citation>
    <scope>NUCLEOTIDE SEQUENCE [LARGE SCALE GENOMIC DNA]</scope>
    <source>
        <strain evidence="6 7">SIR-1</strain>
    </source>
</reference>
<evidence type="ECO:0000256" key="5">
    <source>
        <dbReference type="HAMAP-Rule" id="MF_00374"/>
    </source>
</evidence>
<dbReference type="InterPro" id="IPR050063">
    <property type="entry name" value="Ribosomal_protein_uL29"/>
</dbReference>
<organism evidence="6 7">
    <name type="scientific">Plesiocystis pacifica SIR-1</name>
    <dbReference type="NCBI Taxonomy" id="391625"/>
    <lineage>
        <taxon>Bacteria</taxon>
        <taxon>Pseudomonadati</taxon>
        <taxon>Myxococcota</taxon>
        <taxon>Polyangia</taxon>
        <taxon>Nannocystales</taxon>
        <taxon>Nannocystaceae</taxon>
        <taxon>Plesiocystis</taxon>
    </lineage>
</organism>
<evidence type="ECO:0000256" key="3">
    <source>
        <dbReference type="ARBA" id="ARBA00023274"/>
    </source>
</evidence>
<dbReference type="GO" id="GO:0003735">
    <property type="term" value="F:structural constituent of ribosome"/>
    <property type="evidence" value="ECO:0007669"/>
    <property type="project" value="InterPro"/>
</dbReference>
<dbReference type="PANTHER" id="PTHR10916:SF0">
    <property type="entry name" value="LARGE RIBOSOMAL SUBUNIT PROTEIN UL29C"/>
    <property type="match status" value="1"/>
</dbReference>
<dbReference type="InterPro" id="IPR018254">
    <property type="entry name" value="Ribosomal_uL29_CS"/>
</dbReference>
<name>A6GCH1_9BACT</name>
<evidence type="ECO:0000313" key="6">
    <source>
        <dbReference type="EMBL" id="EDM76428.1"/>
    </source>
</evidence>
<dbReference type="AlphaFoldDB" id="A6GCH1"/>